<dbReference type="OrthoDB" id="2668416at2759"/>
<keyword evidence="2" id="KW-1185">Reference proteome</keyword>
<dbReference type="AlphaFoldDB" id="A0A9Q3P4M2"/>
<evidence type="ECO:0008006" key="3">
    <source>
        <dbReference type="Google" id="ProtNLM"/>
    </source>
</evidence>
<accession>A0A9Q3P4M2</accession>
<evidence type="ECO:0000313" key="2">
    <source>
        <dbReference type="Proteomes" id="UP000765509"/>
    </source>
</evidence>
<dbReference type="EMBL" id="AVOT02052279">
    <property type="protein sequence ID" value="MBW0547221.1"/>
    <property type="molecule type" value="Genomic_DNA"/>
</dbReference>
<reference evidence="1" key="1">
    <citation type="submission" date="2021-03" db="EMBL/GenBank/DDBJ databases">
        <title>Draft genome sequence of rust myrtle Austropuccinia psidii MF-1, a brazilian biotype.</title>
        <authorList>
            <person name="Quecine M.C."/>
            <person name="Pachon D.M.R."/>
            <person name="Bonatelli M.L."/>
            <person name="Correr F.H."/>
            <person name="Franceschini L.M."/>
            <person name="Leite T.F."/>
            <person name="Margarido G.R.A."/>
            <person name="Almeida C.A."/>
            <person name="Ferrarezi J.A."/>
            <person name="Labate C.A."/>
        </authorList>
    </citation>
    <scope>NUCLEOTIDE SEQUENCE</scope>
    <source>
        <strain evidence="1">MF-1</strain>
    </source>
</reference>
<evidence type="ECO:0000313" key="1">
    <source>
        <dbReference type="EMBL" id="MBW0547221.1"/>
    </source>
</evidence>
<name>A0A9Q3P4M2_9BASI</name>
<gene>
    <name evidence="1" type="ORF">O181_086936</name>
</gene>
<proteinExistence type="predicted"/>
<protein>
    <recommendedName>
        <fullName evidence="3">DDE Tnp4 domain-containing protein</fullName>
    </recommendedName>
</protein>
<dbReference type="Proteomes" id="UP000765509">
    <property type="component" value="Unassembled WGS sequence"/>
</dbReference>
<organism evidence="1 2">
    <name type="scientific">Austropuccinia psidii MF-1</name>
    <dbReference type="NCBI Taxonomy" id="1389203"/>
    <lineage>
        <taxon>Eukaryota</taxon>
        <taxon>Fungi</taxon>
        <taxon>Dikarya</taxon>
        <taxon>Basidiomycota</taxon>
        <taxon>Pucciniomycotina</taxon>
        <taxon>Pucciniomycetes</taxon>
        <taxon>Pucciniales</taxon>
        <taxon>Sphaerophragmiaceae</taxon>
        <taxon>Austropuccinia</taxon>
    </lineage>
</organism>
<sequence length="134" mass="15083">MFNVKKATAYQVTKFPATDYIKRWAEIKETFRQRQGLQNIIGAIDGTHIPIISPENDEWNSYVYGGPPGSGQDSGVFRKSQIGQDLINGVERFPPDFLRIGDSGYSSRLPILVSLRNPQEEEGENLNNIHSSTR</sequence>
<comment type="caution">
    <text evidence="1">The sequence shown here is derived from an EMBL/GenBank/DDBJ whole genome shotgun (WGS) entry which is preliminary data.</text>
</comment>